<dbReference type="Proteomes" id="UP000504629">
    <property type="component" value="Unplaced"/>
</dbReference>
<feature type="transmembrane region" description="Helical" evidence="5">
    <location>
        <begin position="86"/>
        <end position="103"/>
    </location>
</feature>
<feature type="transmembrane region" description="Helical" evidence="5">
    <location>
        <begin position="395"/>
        <end position="414"/>
    </location>
</feature>
<evidence type="ECO:0000256" key="2">
    <source>
        <dbReference type="ARBA" id="ARBA00022692"/>
    </source>
</evidence>
<evidence type="ECO:0000313" key="8">
    <source>
        <dbReference type="RefSeq" id="XP_028042110.1"/>
    </source>
</evidence>
<dbReference type="InterPro" id="IPR020846">
    <property type="entry name" value="MFS_dom"/>
</dbReference>
<dbReference type="GO" id="GO:0022857">
    <property type="term" value="F:transmembrane transporter activity"/>
    <property type="evidence" value="ECO:0007669"/>
    <property type="project" value="InterPro"/>
</dbReference>
<organism evidence="7 8">
    <name type="scientific">Bombyx mandarina</name>
    <name type="common">Wild silk moth</name>
    <name type="synonym">Wild silkworm</name>
    <dbReference type="NCBI Taxonomy" id="7092"/>
    <lineage>
        <taxon>Eukaryota</taxon>
        <taxon>Metazoa</taxon>
        <taxon>Ecdysozoa</taxon>
        <taxon>Arthropoda</taxon>
        <taxon>Hexapoda</taxon>
        <taxon>Insecta</taxon>
        <taxon>Pterygota</taxon>
        <taxon>Neoptera</taxon>
        <taxon>Endopterygota</taxon>
        <taxon>Lepidoptera</taxon>
        <taxon>Glossata</taxon>
        <taxon>Ditrysia</taxon>
        <taxon>Bombycoidea</taxon>
        <taxon>Bombycidae</taxon>
        <taxon>Bombycinae</taxon>
        <taxon>Bombyx</taxon>
    </lineage>
</organism>
<dbReference type="AlphaFoldDB" id="A0A6J2KJ68"/>
<feature type="transmembrane region" description="Helical" evidence="5">
    <location>
        <begin position="135"/>
        <end position="158"/>
    </location>
</feature>
<dbReference type="PANTHER" id="PTHR24064">
    <property type="entry name" value="SOLUTE CARRIER FAMILY 22 MEMBER"/>
    <property type="match status" value="1"/>
</dbReference>
<dbReference type="KEGG" id="bman:114251890"/>
<dbReference type="PROSITE" id="PS00217">
    <property type="entry name" value="SUGAR_TRANSPORT_2"/>
    <property type="match status" value="1"/>
</dbReference>
<evidence type="ECO:0000256" key="3">
    <source>
        <dbReference type="ARBA" id="ARBA00022989"/>
    </source>
</evidence>
<gene>
    <name evidence="8" type="primary">LOC114251890</name>
</gene>
<dbReference type="Pfam" id="PF00083">
    <property type="entry name" value="Sugar_tr"/>
    <property type="match status" value="1"/>
</dbReference>
<evidence type="ECO:0000259" key="6">
    <source>
        <dbReference type="PROSITE" id="PS50850"/>
    </source>
</evidence>
<dbReference type="InterPro" id="IPR005829">
    <property type="entry name" value="Sugar_transporter_CS"/>
</dbReference>
<name>A0A6J2KJ68_BOMMA</name>
<keyword evidence="4 5" id="KW-0472">Membrane</keyword>
<comment type="subcellular location">
    <subcellularLocation>
        <location evidence="1">Membrane</location>
        <topology evidence="1">Multi-pass membrane protein</topology>
    </subcellularLocation>
</comment>
<feature type="transmembrane region" description="Helical" evidence="5">
    <location>
        <begin position="110"/>
        <end position="129"/>
    </location>
</feature>
<sequence length="475" mass="53174">MIISELIGKFGKYQFWICVLIFANKFGVAFHQMAIVFLAPPAVYYCPGNATCCDSPAYNTSLFTRTIVTEWNLICEKSFLKDITQTLFQFGVLFGSLVFGIISDRYGRKSTLITSVVLEVITGIMSSFMPDFWSFTIIRMILGISVGGIMVVGFVIVMEYVGNDIRYVISALYHVPFTLGHMLLALFGYYIRDYMYYQLAISVVNVFLLIYICVLPESPRWLLAVNKTFEAITLIERIAKTNNMDIEDISTKIELFQLEHKPKKSSVLELFRSPNLRKNILIMSFNWLVSSYCFYGVTFYISHLTGDIFINVAAMGCVCLCGCLIAIPILKFMNRKTIVILGNVICSISILIIAFVPEGIVSIVFGCIGVMFSFMLLVIVYLYCSEMFPTVVRNAAIGISSMSARMGSMIAPFVAALRPYGQWCAPVGFGIFPLVAALLCILLPETKDCELMTTIEEGEAFGKSRTRNPNGNEIT</sequence>
<evidence type="ECO:0000313" key="7">
    <source>
        <dbReference type="Proteomes" id="UP000504629"/>
    </source>
</evidence>
<dbReference type="InterPro" id="IPR005828">
    <property type="entry name" value="MFS_sugar_transport-like"/>
</dbReference>
<protein>
    <submittedName>
        <fullName evidence="8">Organic cation transporter protein-like</fullName>
    </submittedName>
</protein>
<dbReference type="OrthoDB" id="5296287at2759"/>
<feature type="domain" description="Major facilitator superfamily (MFS) profile" evidence="6">
    <location>
        <begin position="17"/>
        <end position="448"/>
    </location>
</feature>
<proteinExistence type="predicted"/>
<feature type="transmembrane region" description="Helical" evidence="5">
    <location>
        <begin position="420"/>
        <end position="443"/>
    </location>
</feature>
<evidence type="ECO:0000256" key="1">
    <source>
        <dbReference type="ARBA" id="ARBA00004141"/>
    </source>
</evidence>
<dbReference type="GO" id="GO:0016020">
    <property type="term" value="C:membrane"/>
    <property type="evidence" value="ECO:0007669"/>
    <property type="project" value="UniProtKB-SubCell"/>
</dbReference>
<feature type="transmembrane region" description="Helical" evidence="5">
    <location>
        <begin position="170"/>
        <end position="190"/>
    </location>
</feature>
<feature type="transmembrane region" description="Helical" evidence="5">
    <location>
        <begin position="15"/>
        <end position="39"/>
    </location>
</feature>
<accession>A0A6J2KJ68</accession>
<keyword evidence="7" id="KW-1185">Reference proteome</keyword>
<evidence type="ECO:0000256" key="5">
    <source>
        <dbReference type="SAM" id="Phobius"/>
    </source>
</evidence>
<feature type="transmembrane region" description="Helical" evidence="5">
    <location>
        <begin position="196"/>
        <end position="214"/>
    </location>
</feature>
<dbReference type="RefSeq" id="XP_028042110.1">
    <property type="nucleotide sequence ID" value="XM_028186309.1"/>
</dbReference>
<keyword evidence="2 5" id="KW-0812">Transmembrane</keyword>
<dbReference type="PROSITE" id="PS50850">
    <property type="entry name" value="MFS"/>
    <property type="match status" value="1"/>
</dbReference>
<dbReference type="SUPFAM" id="SSF103473">
    <property type="entry name" value="MFS general substrate transporter"/>
    <property type="match status" value="1"/>
</dbReference>
<keyword evidence="3 5" id="KW-1133">Transmembrane helix</keyword>
<feature type="transmembrane region" description="Helical" evidence="5">
    <location>
        <begin position="280"/>
        <end position="302"/>
    </location>
</feature>
<dbReference type="Gene3D" id="1.20.1250.20">
    <property type="entry name" value="MFS general substrate transporter like domains"/>
    <property type="match status" value="1"/>
</dbReference>
<dbReference type="GeneID" id="114251890"/>
<feature type="transmembrane region" description="Helical" evidence="5">
    <location>
        <begin position="337"/>
        <end position="356"/>
    </location>
</feature>
<dbReference type="CDD" id="cd17317">
    <property type="entry name" value="MFS_SLC22"/>
    <property type="match status" value="1"/>
</dbReference>
<evidence type="ECO:0000256" key="4">
    <source>
        <dbReference type="ARBA" id="ARBA00023136"/>
    </source>
</evidence>
<dbReference type="InterPro" id="IPR036259">
    <property type="entry name" value="MFS_trans_sf"/>
</dbReference>
<feature type="transmembrane region" description="Helical" evidence="5">
    <location>
        <begin position="362"/>
        <end position="383"/>
    </location>
</feature>
<feature type="transmembrane region" description="Helical" evidence="5">
    <location>
        <begin position="308"/>
        <end position="330"/>
    </location>
</feature>
<reference evidence="8" key="1">
    <citation type="submission" date="2025-08" db="UniProtKB">
        <authorList>
            <consortium name="RefSeq"/>
        </authorList>
    </citation>
    <scope>IDENTIFICATION</scope>
    <source>
        <tissue evidence="8">Silk gland</tissue>
    </source>
</reference>